<reference evidence="1" key="1">
    <citation type="thesis" date="2020" institute="ProQuest LLC" country="789 East Eisenhower Parkway, Ann Arbor, MI, USA">
        <title>Comparative Genomics and Chromosome Evolution.</title>
        <authorList>
            <person name="Mudd A.B."/>
        </authorList>
    </citation>
    <scope>NUCLEOTIDE SEQUENCE</scope>
    <source>
        <strain evidence="1">HN-11 Male</strain>
        <tissue evidence="1">Kidney and liver</tissue>
    </source>
</reference>
<dbReference type="AlphaFoldDB" id="A0A8J6B0U3"/>
<dbReference type="SUPFAM" id="SSF50129">
    <property type="entry name" value="GroES-like"/>
    <property type="match status" value="1"/>
</dbReference>
<proteinExistence type="predicted"/>
<name>A0A8J6B0U3_ELECQ</name>
<comment type="caution">
    <text evidence="1">The sequence shown here is derived from an EMBL/GenBank/DDBJ whole genome shotgun (WGS) entry which is preliminary data.</text>
</comment>
<gene>
    <name evidence="1" type="ORF">GDO78_018402</name>
</gene>
<dbReference type="EMBL" id="WNTK01030840">
    <property type="protein sequence ID" value="KAG9461024.1"/>
    <property type="molecule type" value="Genomic_DNA"/>
</dbReference>
<dbReference type="Proteomes" id="UP000770717">
    <property type="component" value="Unassembled WGS sequence"/>
</dbReference>
<accession>A0A8J6B0U3</accession>
<evidence type="ECO:0000313" key="2">
    <source>
        <dbReference type="Proteomes" id="UP000770717"/>
    </source>
</evidence>
<protein>
    <recommendedName>
        <fullName evidence="3">Alcohol dehydrogenase</fullName>
    </recommendedName>
</protein>
<organism evidence="1 2">
    <name type="scientific">Eleutherodactylus coqui</name>
    <name type="common">Puerto Rican coqui</name>
    <dbReference type="NCBI Taxonomy" id="57060"/>
    <lineage>
        <taxon>Eukaryota</taxon>
        <taxon>Metazoa</taxon>
        <taxon>Chordata</taxon>
        <taxon>Craniata</taxon>
        <taxon>Vertebrata</taxon>
        <taxon>Euteleostomi</taxon>
        <taxon>Amphibia</taxon>
        <taxon>Batrachia</taxon>
        <taxon>Anura</taxon>
        <taxon>Neobatrachia</taxon>
        <taxon>Hyloidea</taxon>
        <taxon>Eleutherodactylidae</taxon>
        <taxon>Eleutherodactylinae</taxon>
        <taxon>Eleutherodactylus</taxon>
        <taxon>Eleutherodactylus</taxon>
    </lineage>
</organism>
<evidence type="ECO:0008006" key="3">
    <source>
        <dbReference type="Google" id="ProtNLM"/>
    </source>
</evidence>
<sequence length="59" mass="6920">MYIFFLGYKSAGITKLVQDYICKKFTLDFLVSSRLKLDQINEAFDMINNKTGIRSIMIY</sequence>
<dbReference type="Gene3D" id="3.90.180.10">
    <property type="entry name" value="Medium-chain alcohol dehydrogenases, catalytic domain"/>
    <property type="match status" value="1"/>
</dbReference>
<evidence type="ECO:0000313" key="1">
    <source>
        <dbReference type="EMBL" id="KAG9461024.1"/>
    </source>
</evidence>
<dbReference type="OrthoDB" id="417550at2759"/>
<dbReference type="InterPro" id="IPR011032">
    <property type="entry name" value="GroES-like_sf"/>
</dbReference>
<keyword evidence="2" id="KW-1185">Reference proteome</keyword>